<comment type="caution">
    <text evidence="3">The sequence shown here is derived from an EMBL/GenBank/DDBJ whole genome shotgun (WGS) entry which is preliminary data.</text>
</comment>
<evidence type="ECO:0000313" key="4">
    <source>
        <dbReference type="Proteomes" id="UP001165378"/>
    </source>
</evidence>
<accession>A0AA41Q770</accession>
<protein>
    <submittedName>
        <fullName evidence="3">Uncharacterized protein</fullName>
    </submittedName>
</protein>
<evidence type="ECO:0000256" key="1">
    <source>
        <dbReference type="SAM" id="MobiDB-lite"/>
    </source>
</evidence>
<keyword evidence="2" id="KW-0472">Membrane</keyword>
<evidence type="ECO:0000313" key="3">
    <source>
        <dbReference type="EMBL" id="MCF2532481.1"/>
    </source>
</evidence>
<evidence type="ECO:0000256" key="2">
    <source>
        <dbReference type="SAM" id="Phobius"/>
    </source>
</evidence>
<feature type="region of interest" description="Disordered" evidence="1">
    <location>
        <begin position="125"/>
        <end position="152"/>
    </location>
</feature>
<sequence>MDELVPFLLARTRTAGERFVVGPGGPAEHDLRRAVSRGDAREFPRDTRYRVVAYGPDRHAVYREFELTADDLGVAGPVRDEHGRAILAIEGAAVTGDPFAVDAADLATAHEHMLRRYAELWRTEEASHPRPVQPLPSPPRATPRPPAPKPARTPPARSLWLWSVPLALLLAALLVIALR</sequence>
<dbReference type="RefSeq" id="WP_235057259.1">
    <property type="nucleotide sequence ID" value="NZ_JAKFHA010000034.1"/>
</dbReference>
<name>A0AA41Q770_9ACTN</name>
<feature type="transmembrane region" description="Helical" evidence="2">
    <location>
        <begin position="159"/>
        <end position="178"/>
    </location>
</feature>
<organism evidence="3 4">
    <name type="scientific">Yinghuangia soli</name>
    <dbReference type="NCBI Taxonomy" id="2908204"/>
    <lineage>
        <taxon>Bacteria</taxon>
        <taxon>Bacillati</taxon>
        <taxon>Actinomycetota</taxon>
        <taxon>Actinomycetes</taxon>
        <taxon>Kitasatosporales</taxon>
        <taxon>Streptomycetaceae</taxon>
        <taxon>Yinghuangia</taxon>
    </lineage>
</organism>
<dbReference type="EMBL" id="JAKFHA010000034">
    <property type="protein sequence ID" value="MCF2532481.1"/>
    <property type="molecule type" value="Genomic_DNA"/>
</dbReference>
<keyword evidence="2" id="KW-1133">Transmembrane helix</keyword>
<dbReference type="Proteomes" id="UP001165378">
    <property type="component" value="Unassembled WGS sequence"/>
</dbReference>
<reference evidence="3" key="1">
    <citation type="submission" date="2022-01" db="EMBL/GenBank/DDBJ databases">
        <title>Genome-Based Taxonomic Classification of the Phylum Actinobacteria.</title>
        <authorList>
            <person name="Gao Y."/>
        </authorList>
    </citation>
    <scope>NUCLEOTIDE SEQUENCE</scope>
    <source>
        <strain evidence="3">KLBMP 8922</strain>
    </source>
</reference>
<keyword evidence="4" id="KW-1185">Reference proteome</keyword>
<feature type="compositionally biased region" description="Pro residues" evidence="1">
    <location>
        <begin position="131"/>
        <end position="152"/>
    </location>
</feature>
<dbReference type="AlphaFoldDB" id="A0AA41Q770"/>
<keyword evidence="2" id="KW-0812">Transmembrane</keyword>
<gene>
    <name evidence="3" type="ORF">LZ495_35440</name>
</gene>
<proteinExistence type="predicted"/>